<gene>
    <name evidence="1" type="ORF">K488DRAFT_78514</name>
</gene>
<evidence type="ECO:0000313" key="1">
    <source>
        <dbReference type="EMBL" id="KAI0032371.1"/>
    </source>
</evidence>
<reference evidence="1" key="1">
    <citation type="submission" date="2021-02" db="EMBL/GenBank/DDBJ databases">
        <authorList>
            <consortium name="DOE Joint Genome Institute"/>
            <person name="Ahrendt S."/>
            <person name="Looney B.P."/>
            <person name="Miyauchi S."/>
            <person name="Morin E."/>
            <person name="Drula E."/>
            <person name="Courty P.E."/>
            <person name="Chicoki N."/>
            <person name="Fauchery L."/>
            <person name="Kohler A."/>
            <person name="Kuo A."/>
            <person name="Labutti K."/>
            <person name="Pangilinan J."/>
            <person name="Lipzen A."/>
            <person name="Riley R."/>
            <person name="Andreopoulos W."/>
            <person name="He G."/>
            <person name="Johnson J."/>
            <person name="Barry K.W."/>
            <person name="Grigoriev I.V."/>
            <person name="Nagy L."/>
            <person name="Hibbett D."/>
            <person name="Henrissat B."/>
            <person name="Matheny P.B."/>
            <person name="Labbe J."/>
            <person name="Martin F."/>
        </authorList>
    </citation>
    <scope>NUCLEOTIDE SEQUENCE</scope>
    <source>
        <strain evidence="1">EC-137</strain>
    </source>
</reference>
<reference evidence="1" key="2">
    <citation type="journal article" date="2022" name="New Phytol.">
        <title>Evolutionary transition to the ectomycorrhizal habit in the genomes of a hyperdiverse lineage of mushroom-forming fungi.</title>
        <authorList>
            <person name="Looney B."/>
            <person name="Miyauchi S."/>
            <person name="Morin E."/>
            <person name="Drula E."/>
            <person name="Courty P.E."/>
            <person name="Kohler A."/>
            <person name="Kuo A."/>
            <person name="LaButti K."/>
            <person name="Pangilinan J."/>
            <person name="Lipzen A."/>
            <person name="Riley R."/>
            <person name="Andreopoulos W."/>
            <person name="He G."/>
            <person name="Johnson J."/>
            <person name="Nolan M."/>
            <person name="Tritt A."/>
            <person name="Barry K.W."/>
            <person name="Grigoriev I.V."/>
            <person name="Nagy L.G."/>
            <person name="Hibbett D."/>
            <person name="Henrissat B."/>
            <person name="Matheny P.B."/>
            <person name="Labbe J."/>
            <person name="Martin F.M."/>
        </authorList>
    </citation>
    <scope>NUCLEOTIDE SEQUENCE</scope>
    <source>
        <strain evidence="1">EC-137</strain>
    </source>
</reference>
<dbReference type="Proteomes" id="UP000814128">
    <property type="component" value="Unassembled WGS sequence"/>
</dbReference>
<evidence type="ECO:0000313" key="2">
    <source>
        <dbReference type="Proteomes" id="UP000814128"/>
    </source>
</evidence>
<proteinExistence type="predicted"/>
<keyword evidence="2" id="KW-1185">Reference proteome</keyword>
<name>A0ACB8QLX4_9AGAM</name>
<sequence>MATILGCGPPCPLCHRTFRNNRARTKHIRTQHPTANQITPSPTSSEPDDSAIDSDENNSPLHSNRSTHSNLSENGGAGDLQPPSPFLRVDNDLPAEGDSELDEHHANQEGAHRTSFNFKFRAQGRPCDRHGNFLPPGTPPEPRTANPIDDYSPFQDQEGFLLAEFLYRKVEMSSHDVDYLMEIWKSTLRKHGERSPFADIKDLHSTIDSITQGDVPWECLAFEPLPDLPLDAPDYERETYRLWYRNPDACISHFLLDNPELVDHFDTTPYIFLDASGDSQNQQDMMYENDLSLADSMNITIILGSDKTTVSVATGNVEYHPLADRRYDTSAHFRTFKRKLYHTQYSAVLQPVKPGMTKPMIKRCPDGHYRRSLYDLGPKILDYPEQVSVACIVQNWCPRCDAPPEDLDGDANTIRRTRLWTDELIAGLDPDVLWTQYGIDHDVVPFTNDFPHADIHEMISCDILHQLIKGTFHDHLVQWVIEYLKIEYGSARAKEILDDIDRRIAAAPYFPGLRRFPHGRRFKQWTGDDSKALMKVFVPAIVEYVPMQMTWCLRAFLDFCYMVRQNEVSQGDIDTIRSKLSDFHRDRKVFLEAGVRDNLSLPRQHSMSHYPYNIEEFGALSGLCSSITESRHITAKPWRRSNRYNALGQMLITNQRLDKLSAARTDFTAHGMLPPLYPPPPTRLRDPTLDVQDEHEDGDEGPVSGGRVMGAVKLPRRACSGYPRFVKDLATRIGVSHFPNLVRRFLYYQLHPDSGHEPVSDEELPDISRTRIRIFHSATATYYAPSDVSGLQGMRREIIRSTPAWRRGPERRDTVFLVEDEDEGMRGMAVARVRLLFSFKHRNIMYPCALVDRYTKSERPDAATGMWKAEPEFEGTSRSVRRMQTVEHLDTVYRAAHLMPVFGDGPLPIRFDFRDSLDAFTSFYVNKYVDHHAHEIAF</sequence>
<accession>A0ACB8QLX4</accession>
<protein>
    <submittedName>
        <fullName evidence="1">Uncharacterized protein</fullName>
    </submittedName>
</protein>
<dbReference type="EMBL" id="MU273548">
    <property type="protein sequence ID" value="KAI0032371.1"/>
    <property type="molecule type" value="Genomic_DNA"/>
</dbReference>
<organism evidence="1 2">
    <name type="scientific">Vararia minispora EC-137</name>
    <dbReference type="NCBI Taxonomy" id="1314806"/>
    <lineage>
        <taxon>Eukaryota</taxon>
        <taxon>Fungi</taxon>
        <taxon>Dikarya</taxon>
        <taxon>Basidiomycota</taxon>
        <taxon>Agaricomycotina</taxon>
        <taxon>Agaricomycetes</taxon>
        <taxon>Russulales</taxon>
        <taxon>Lachnocladiaceae</taxon>
        <taxon>Vararia</taxon>
    </lineage>
</organism>
<comment type="caution">
    <text evidence="1">The sequence shown here is derived from an EMBL/GenBank/DDBJ whole genome shotgun (WGS) entry which is preliminary data.</text>
</comment>